<dbReference type="AlphaFoldDB" id="W6YB44"/>
<dbReference type="KEGG" id="bze:COCCADRAFT_92706"/>
<proteinExistence type="predicted"/>
<protein>
    <submittedName>
        <fullName evidence="1">Uncharacterized protein</fullName>
    </submittedName>
</protein>
<dbReference type="RefSeq" id="XP_007710956.1">
    <property type="nucleotide sequence ID" value="XM_007712766.1"/>
</dbReference>
<sequence>MPRHHYEVYGHTIRVMSGGVLEQTRSTTRIEVPDSAQNVSTTEGLLSFVFNDS</sequence>
<dbReference type="Proteomes" id="UP000053841">
    <property type="component" value="Unassembled WGS sequence"/>
</dbReference>
<organism evidence="1 2">
    <name type="scientific">Cochliobolus carbonum (strain 26-R-13)</name>
    <name type="common">Maize leaf spot fungus</name>
    <name type="synonym">Bipolaris zeicola</name>
    <dbReference type="NCBI Taxonomy" id="930089"/>
    <lineage>
        <taxon>Eukaryota</taxon>
        <taxon>Fungi</taxon>
        <taxon>Dikarya</taxon>
        <taxon>Ascomycota</taxon>
        <taxon>Pezizomycotina</taxon>
        <taxon>Dothideomycetes</taxon>
        <taxon>Pleosporomycetidae</taxon>
        <taxon>Pleosporales</taxon>
        <taxon>Pleosporineae</taxon>
        <taxon>Pleosporaceae</taxon>
        <taxon>Bipolaris</taxon>
    </lineage>
</organism>
<dbReference type="EMBL" id="KI964586">
    <property type="protein sequence ID" value="EUC34725.1"/>
    <property type="molecule type" value="Genomic_DNA"/>
</dbReference>
<reference evidence="1 2" key="1">
    <citation type="journal article" date="2013" name="PLoS Genet.">
        <title>Comparative genome structure, secondary metabolite, and effector coding capacity across Cochliobolus pathogens.</title>
        <authorList>
            <person name="Condon B.J."/>
            <person name="Leng Y."/>
            <person name="Wu D."/>
            <person name="Bushley K.E."/>
            <person name="Ohm R.A."/>
            <person name="Otillar R."/>
            <person name="Martin J."/>
            <person name="Schackwitz W."/>
            <person name="Grimwood J."/>
            <person name="MohdZainudin N."/>
            <person name="Xue C."/>
            <person name="Wang R."/>
            <person name="Manning V.A."/>
            <person name="Dhillon B."/>
            <person name="Tu Z.J."/>
            <person name="Steffenson B.J."/>
            <person name="Salamov A."/>
            <person name="Sun H."/>
            <person name="Lowry S."/>
            <person name="LaButti K."/>
            <person name="Han J."/>
            <person name="Copeland A."/>
            <person name="Lindquist E."/>
            <person name="Barry K."/>
            <person name="Schmutz J."/>
            <person name="Baker S.E."/>
            <person name="Ciuffetti L.M."/>
            <person name="Grigoriev I.V."/>
            <person name="Zhong S."/>
            <person name="Turgeon B.G."/>
        </authorList>
    </citation>
    <scope>NUCLEOTIDE SEQUENCE [LARGE SCALE GENOMIC DNA]</scope>
    <source>
        <strain evidence="1 2">26-R-13</strain>
    </source>
</reference>
<accession>W6YB44</accession>
<dbReference type="GeneID" id="19153427"/>
<gene>
    <name evidence="1" type="ORF">COCCADRAFT_92706</name>
</gene>
<evidence type="ECO:0000313" key="1">
    <source>
        <dbReference type="EMBL" id="EUC34725.1"/>
    </source>
</evidence>
<dbReference type="OrthoDB" id="10287012at2759"/>
<keyword evidence="2" id="KW-1185">Reference proteome</keyword>
<dbReference type="HOGENOM" id="CLU_3068321_0_0_1"/>
<evidence type="ECO:0000313" key="2">
    <source>
        <dbReference type="Proteomes" id="UP000053841"/>
    </source>
</evidence>
<name>W6YB44_COCC2</name>